<evidence type="ECO:0000256" key="4">
    <source>
        <dbReference type="ARBA" id="ARBA00022670"/>
    </source>
</evidence>
<dbReference type="InterPro" id="IPR008915">
    <property type="entry name" value="Peptidase_M50"/>
</dbReference>
<evidence type="ECO:0000259" key="13">
    <source>
        <dbReference type="Pfam" id="PF02163"/>
    </source>
</evidence>
<protein>
    <submittedName>
        <fullName evidence="14">Peptidase M50</fullName>
    </submittedName>
</protein>
<keyword evidence="6" id="KW-0479">Metal-binding</keyword>
<comment type="subcellular location">
    <subcellularLocation>
        <location evidence="2">Membrane</location>
        <topology evidence="2">Multi-pass membrane protein</topology>
    </subcellularLocation>
</comment>
<comment type="cofactor">
    <cofactor evidence="1">
        <name>Zn(2+)</name>
        <dbReference type="ChEBI" id="CHEBI:29105"/>
    </cofactor>
</comment>
<keyword evidence="7" id="KW-0378">Hydrolase</keyword>
<name>A0A1S6J0S1_9FIRM</name>
<dbReference type="STRING" id="1833852.B0537_13575"/>
<evidence type="ECO:0000256" key="5">
    <source>
        <dbReference type="ARBA" id="ARBA00022692"/>
    </source>
</evidence>
<proteinExistence type="inferred from homology"/>
<reference evidence="14 15" key="1">
    <citation type="journal article" date="2016" name="Int. J. Syst. Evol. Microbiol.">
        <title>Desulfotomaculum ferrireducens sp. nov., a moderately thermophilic sulfate-reducing and dissimilatory Fe(III)-reducing bacterium isolated from compost.</title>
        <authorList>
            <person name="Yang G."/>
            <person name="Guo J."/>
            <person name="Zhuang L."/>
            <person name="Yuan Y."/>
            <person name="Zhou S."/>
        </authorList>
    </citation>
    <scope>NUCLEOTIDE SEQUENCE [LARGE SCALE GENOMIC DNA]</scope>
    <source>
        <strain evidence="14 15">GSS09</strain>
    </source>
</reference>
<feature type="transmembrane region" description="Helical" evidence="12">
    <location>
        <begin position="160"/>
        <end position="182"/>
    </location>
</feature>
<evidence type="ECO:0000256" key="11">
    <source>
        <dbReference type="ARBA" id="ARBA00023136"/>
    </source>
</evidence>
<evidence type="ECO:0000256" key="7">
    <source>
        <dbReference type="ARBA" id="ARBA00022801"/>
    </source>
</evidence>
<dbReference type="AlphaFoldDB" id="A0A1S6J0S1"/>
<dbReference type="KEGG" id="dfg:B0537_13575"/>
<gene>
    <name evidence="14" type="ORF">B0537_13575</name>
</gene>
<dbReference type="EMBL" id="CP019698">
    <property type="protein sequence ID" value="AQS60625.1"/>
    <property type="molecule type" value="Genomic_DNA"/>
</dbReference>
<keyword evidence="15" id="KW-1185">Reference proteome</keyword>
<feature type="domain" description="Peptidase M50" evidence="13">
    <location>
        <begin position="155"/>
        <end position="191"/>
    </location>
</feature>
<comment type="similarity">
    <text evidence="3">Belongs to the peptidase M50B family.</text>
</comment>
<accession>A0A1S6J0S1</accession>
<evidence type="ECO:0000256" key="9">
    <source>
        <dbReference type="ARBA" id="ARBA00022989"/>
    </source>
</evidence>
<dbReference type="GO" id="GO:0016020">
    <property type="term" value="C:membrane"/>
    <property type="evidence" value="ECO:0007669"/>
    <property type="project" value="UniProtKB-SubCell"/>
</dbReference>
<evidence type="ECO:0000256" key="3">
    <source>
        <dbReference type="ARBA" id="ARBA00007931"/>
    </source>
</evidence>
<keyword evidence="11 12" id="KW-0472">Membrane</keyword>
<evidence type="ECO:0000256" key="8">
    <source>
        <dbReference type="ARBA" id="ARBA00022833"/>
    </source>
</evidence>
<feature type="transmembrane region" description="Helical" evidence="12">
    <location>
        <begin position="26"/>
        <end position="50"/>
    </location>
</feature>
<feature type="transmembrane region" description="Helical" evidence="12">
    <location>
        <begin position="102"/>
        <end position="120"/>
    </location>
</feature>
<dbReference type="PANTHER" id="PTHR39188">
    <property type="entry name" value="MEMBRANE-ASSOCIATED ZINC METALLOPROTEASE M50B"/>
    <property type="match status" value="1"/>
</dbReference>
<keyword evidence="9 12" id="KW-1133">Transmembrane helix</keyword>
<sequence>MESAVQEVPLEQSSGESEKKSRLSRLGIVGAIIAFLLKFGKLAVFGKYLLAALKASKFAGTIISMFLTVVIYAQFYGWLFALGFVLVLFVHEMGHYLTSKRIGLDVTAPMFIPFFGAFIGMKEIPRSVREEAITAIGGPAAGALATLICLELYSITHSPYWAGLAYVSAFLNLFNLLPFGPLDGGRITKALSPLLWVLGLVLTIVLIWQLQAYILLLVLIYGVVEIVQMLRNKEKTTQYLEVEPRFRLLIGVSYLLLLAVLAGLMMYSLNISEEFVRSMKN</sequence>
<dbReference type="OrthoDB" id="9781963at2"/>
<dbReference type="GO" id="GO:0006508">
    <property type="term" value="P:proteolysis"/>
    <property type="evidence" value="ECO:0007669"/>
    <property type="project" value="UniProtKB-KW"/>
</dbReference>
<dbReference type="CDD" id="cd06160">
    <property type="entry name" value="S2P-M50_like_2"/>
    <property type="match status" value="1"/>
</dbReference>
<evidence type="ECO:0000256" key="6">
    <source>
        <dbReference type="ARBA" id="ARBA00022723"/>
    </source>
</evidence>
<evidence type="ECO:0000313" key="15">
    <source>
        <dbReference type="Proteomes" id="UP000189464"/>
    </source>
</evidence>
<feature type="transmembrane region" description="Helical" evidence="12">
    <location>
        <begin position="132"/>
        <end position="153"/>
    </location>
</feature>
<evidence type="ECO:0000256" key="10">
    <source>
        <dbReference type="ARBA" id="ARBA00023049"/>
    </source>
</evidence>
<evidence type="ECO:0000313" key="14">
    <source>
        <dbReference type="EMBL" id="AQS60625.1"/>
    </source>
</evidence>
<feature type="transmembrane region" description="Helical" evidence="12">
    <location>
        <begin position="248"/>
        <end position="269"/>
    </location>
</feature>
<evidence type="ECO:0000256" key="1">
    <source>
        <dbReference type="ARBA" id="ARBA00001947"/>
    </source>
</evidence>
<evidence type="ECO:0000256" key="12">
    <source>
        <dbReference type="SAM" id="Phobius"/>
    </source>
</evidence>
<dbReference type="Pfam" id="PF02163">
    <property type="entry name" value="Peptidase_M50"/>
    <property type="match status" value="2"/>
</dbReference>
<keyword evidence="8" id="KW-0862">Zinc</keyword>
<dbReference type="GO" id="GO:0046872">
    <property type="term" value="F:metal ion binding"/>
    <property type="evidence" value="ECO:0007669"/>
    <property type="project" value="UniProtKB-KW"/>
</dbReference>
<organism evidence="14 15">
    <name type="scientific">Desulforamulus ferrireducens</name>
    <dbReference type="NCBI Taxonomy" id="1833852"/>
    <lineage>
        <taxon>Bacteria</taxon>
        <taxon>Bacillati</taxon>
        <taxon>Bacillota</taxon>
        <taxon>Clostridia</taxon>
        <taxon>Eubacteriales</taxon>
        <taxon>Peptococcaceae</taxon>
        <taxon>Desulforamulus</taxon>
    </lineage>
</organism>
<evidence type="ECO:0000256" key="2">
    <source>
        <dbReference type="ARBA" id="ARBA00004141"/>
    </source>
</evidence>
<dbReference type="GO" id="GO:0008237">
    <property type="term" value="F:metallopeptidase activity"/>
    <property type="evidence" value="ECO:0007669"/>
    <property type="project" value="UniProtKB-KW"/>
</dbReference>
<keyword evidence="4" id="KW-0645">Protease</keyword>
<dbReference type="Proteomes" id="UP000189464">
    <property type="component" value="Chromosome"/>
</dbReference>
<feature type="transmembrane region" description="Helical" evidence="12">
    <location>
        <begin position="194"/>
        <end position="227"/>
    </location>
</feature>
<keyword evidence="5 12" id="KW-0812">Transmembrane</keyword>
<feature type="transmembrane region" description="Helical" evidence="12">
    <location>
        <begin position="62"/>
        <end position="90"/>
    </location>
</feature>
<dbReference type="PANTHER" id="PTHR39188:SF3">
    <property type="entry name" value="STAGE IV SPORULATION PROTEIN FB"/>
    <property type="match status" value="1"/>
</dbReference>
<keyword evidence="10" id="KW-0482">Metalloprotease</keyword>
<feature type="domain" description="Peptidase M50" evidence="13">
    <location>
        <begin position="80"/>
        <end position="151"/>
    </location>
</feature>